<dbReference type="GeneID" id="81708729"/>
<feature type="transmembrane region" description="Helical" evidence="5">
    <location>
        <begin position="184"/>
        <end position="206"/>
    </location>
</feature>
<feature type="domain" description="ABC transmembrane type-1" evidence="7">
    <location>
        <begin position="74"/>
        <end position="355"/>
    </location>
</feature>
<evidence type="ECO:0000259" key="6">
    <source>
        <dbReference type="PROSITE" id="PS50893"/>
    </source>
</evidence>
<dbReference type="AlphaFoldDB" id="A0A2I1KS14"/>
<dbReference type="InterPro" id="IPR039421">
    <property type="entry name" value="Type_1_exporter"/>
</dbReference>
<dbReference type="EMBL" id="PKHA01000007">
    <property type="protein sequence ID" value="PKY98398.1"/>
    <property type="molecule type" value="Genomic_DNA"/>
</dbReference>
<dbReference type="Pfam" id="PF00664">
    <property type="entry name" value="ABC_membrane"/>
    <property type="match status" value="1"/>
</dbReference>
<sequence length="651" mass="68182">MTRDELDEILMNTTPVPPDASTSASSPATTVPVTWAPRRWPAFLTIAPQPRTPLADRPGRYLASVLRDAWLPLLVGAVLTALTYLSSGLIPTVLGRVVDHGMSHGLSAQLVPGLIALAALGVAGGLVGGVTELFAFGSWVSGWQPSVRGVGYRLGLRSRAVTREVSSGDVVSTATSDADSIGALMYFIVTVIGSLISTVVVAILMLRMDTGLGLLVLLGLPVVLLGVGTLLRPLNRRMSVQREEQGRLTTVTTDVVAGLRVLRGISGEDVYAARYAEQSAKVRAAGIKVASTQAMLAAIRAGAPMILTALVVGASATAALEGRITAGEFVTFYGYTTFLIWPLGALADLMQFMTRAWVGAKKVARVAAVEPLVRDDDVDPAAVLDPTGDLVDEASGVRLAGGRMTALVCARPALSAALAERLGRPDDEAAVTLSGTDLRRLPIEQVRRAVVVSGAHAEAFAGPLAGEVLGEQVELAAQRRLVELMTLHAGTDRPDATRADVPLTTAQAESAYRALEVAVAGDVLDSLGGLEGQLTEKARNLSGGQRQRLALARAVARQAPVLVLIEPTSALDSHTEDLVAQRLREARAGLTTVVVTSSPLLLSRCDEVILLEAVDAEPAASARVGERARGTHHELSQLDAYTDVVERGAGA</sequence>
<evidence type="ECO:0000256" key="1">
    <source>
        <dbReference type="ARBA" id="ARBA00004651"/>
    </source>
</evidence>
<keyword evidence="3 5" id="KW-1133">Transmembrane helix</keyword>
<dbReference type="PROSITE" id="PS00211">
    <property type="entry name" value="ABC_TRANSPORTER_1"/>
    <property type="match status" value="1"/>
</dbReference>
<dbReference type="GO" id="GO:0005886">
    <property type="term" value="C:plasma membrane"/>
    <property type="evidence" value="ECO:0007669"/>
    <property type="project" value="UniProtKB-SubCell"/>
</dbReference>
<evidence type="ECO:0000256" key="4">
    <source>
        <dbReference type="ARBA" id="ARBA00023136"/>
    </source>
</evidence>
<evidence type="ECO:0000256" key="2">
    <source>
        <dbReference type="ARBA" id="ARBA00022692"/>
    </source>
</evidence>
<dbReference type="Proteomes" id="UP000234778">
    <property type="component" value="Unassembled WGS sequence"/>
</dbReference>
<dbReference type="Gene3D" id="3.40.50.300">
    <property type="entry name" value="P-loop containing nucleotide triphosphate hydrolases"/>
    <property type="match status" value="1"/>
</dbReference>
<dbReference type="GO" id="GO:0005524">
    <property type="term" value="F:ATP binding"/>
    <property type="evidence" value="ECO:0007669"/>
    <property type="project" value="InterPro"/>
</dbReference>
<dbReference type="PANTHER" id="PTHR43394">
    <property type="entry name" value="ATP-DEPENDENT PERMEASE MDL1, MITOCHONDRIAL"/>
    <property type="match status" value="1"/>
</dbReference>
<feature type="transmembrane region" description="Helical" evidence="5">
    <location>
        <begin position="332"/>
        <end position="352"/>
    </location>
</feature>
<dbReference type="GO" id="GO:0016887">
    <property type="term" value="F:ATP hydrolysis activity"/>
    <property type="evidence" value="ECO:0007669"/>
    <property type="project" value="InterPro"/>
</dbReference>
<dbReference type="CDD" id="cd07346">
    <property type="entry name" value="ABC_6TM_exporters"/>
    <property type="match status" value="1"/>
</dbReference>
<keyword evidence="4 5" id="KW-0472">Membrane</keyword>
<dbReference type="InterPro" id="IPR017871">
    <property type="entry name" value="ABC_transporter-like_CS"/>
</dbReference>
<dbReference type="RefSeq" id="WP_101638208.1">
    <property type="nucleotide sequence ID" value="NZ_JBKUIE010000001.1"/>
</dbReference>
<feature type="transmembrane region" description="Helical" evidence="5">
    <location>
        <begin position="212"/>
        <end position="231"/>
    </location>
</feature>
<dbReference type="GO" id="GO:0015421">
    <property type="term" value="F:ABC-type oligopeptide transporter activity"/>
    <property type="evidence" value="ECO:0007669"/>
    <property type="project" value="TreeGrafter"/>
</dbReference>
<dbReference type="Gene3D" id="1.20.1560.10">
    <property type="entry name" value="ABC transporter type 1, transmembrane domain"/>
    <property type="match status" value="1"/>
</dbReference>
<dbReference type="PROSITE" id="PS50893">
    <property type="entry name" value="ABC_TRANSPORTER_2"/>
    <property type="match status" value="1"/>
</dbReference>
<protein>
    <submittedName>
        <fullName evidence="8">ABC transporter permease</fullName>
    </submittedName>
</protein>
<evidence type="ECO:0000313" key="8">
    <source>
        <dbReference type="EMBL" id="PKY98398.1"/>
    </source>
</evidence>
<name>A0A2I1KS14_9ACTO</name>
<dbReference type="InterPro" id="IPR011527">
    <property type="entry name" value="ABC1_TM_dom"/>
</dbReference>
<gene>
    <name evidence="8" type="ORF">CYJ26_07280</name>
</gene>
<dbReference type="SUPFAM" id="SSF52540">
    <property type="entry name" value="P-loop containing nucleoside triphosphate hydrolases"/>
    <property type="match status" value="1"/>
</dbReference>
<accession>A0A2I1KS14</accession>
<proteinExistence type="predicted"/>
<evidence type="ECO:0000256" key="5">
    <source>
        <dbReference type="SAM" id="Phobius"/>
    </source>
</evidence>
<organism evidence="8 9">
    <name type="scientific">Actinomyces urogenitalis</name>
    <dbReference type="NCBI Taxonomy" id="103621"/>
    <lineage>
        <taxon>Bacteria</taxon>
        <taxon>Bacillati</taxon>
        <taxon>Actinomycetota</taxon>
        <taxon>Actinomycetes</taxon>
        <taxon>Actinomycetales</taxon>
        <taxon>Actinomycetaceae</taxon>
        <taxon>Actinomyces</taxon>
    </lineage>
</organism>
<feature type="transmembrane region" description="Helical" evidence="5">
    <location>
        <begin position="70"/>
        <end position="94"/>
    </location>
</feature>
<dbReference type="SUPFAM" id="SSF90123">
    <property type="entry name" value="ABC transporter transmembrane region"/>
    <property type="match status" value="1"/>
</dbReference>
<feature type="domain" description="ABC transporter" evidence="6">
    <location>
        <begin position="373"/>
        <end position="638"/>
    </location>
</feature>
<comment type="caution">
    <text evidence="8">The sequence shown here is derived from an EMBL/GenBank/DDBJ whole genome shotgun (WGS) entry which is preliminary data.</text>
</comment>
<evidence type="ECO:0000256" key="3">
    <source>
        <dbReference type="ARBA" id="ARBA00022989"/>
    </source>
</evidence>
<dbReference type="InterPro" id="IPR036640">
    <property type="entry name" value="ABC1_TM_sf"/>
</dbReference>
<evidence type="ECO:0000259" key="7">
    <source>
        <dbReference type="PROSITE" id="PS50929"/>
    </source>
</evidence>
<comment type="subcellular location">
    <subcellularLocation>
        <location evidence="1">Cell membrane</location>
        <topology evidence="1">Multi-pass membrane protein</topology>
    </subcellularLocation>
</comment>
<dbReference type="Pfam" id="PF00005">
    <property type="entry name" value="ABC_tran"/>
    <property type="match status" value="1"/>
</dbReference>
<reference evidence="8 9" key="1">
    <citation type="submission" date="2017-12" db="EMBL/GenBank/DDBJ databases">
        <title>Phylogenetic diversity of female urinary microbiome.</title>
        <authorList>
            <person name="Thomas-White K."/>
            <person name="Wolfe A.J."/>
        </authorList>
    </citation>
    <scope>NUCLEOTIDE SEQUENCE [LARGE SCALE GENOMIC DNA]</scope>
    <source>
        <strain evidence="8 9">UMB0319</strain>
    </source>
</reference>
<dbReference type="InterPro" id="IPR003439">
    <property type="entry name" value="ABC_transporter-like_ATP-bd"/>
</dbReference>
<evidence type="ECO:0000313" key="9">
    <source>
        <dbReference type="Proteomes" id="UP000234778"/>
    </source>
</evidence>
<dbReference type="InterPro" id="IPR027417">
    <property type="entry name" value="P-loop_NTPase"/>
</dbReference>
<dbReference type="PROSITE" id="PS50929">
    <property type="entry name" value="ABC_TM1F"/>
    <property type="match status" value="1"/>
</dbReference>
<keyword evidence="2 5" id="KW-0812">Transmembrane</keyword>
<dbReference type="PANTHER" id="PTHR43394:SF1">
    <property type="entry name" value="ATP-BINDING CASSETTE SUB-FAMILY B MEMBER 10, MITOCHONDRIAL"/>
    <property type="match status" value="1"/>
</dbReference>
<feature type="transmembrane region" description="Helical" evidence="5">
    <location>
        <begin position="297"/>
        <end position="320"/>
    </location>
</feature>
<feature type="transmembrane region" description="Helical" evidence="5">
    <location>
        <begin position="114"/>
        <end position="136"/>
    </location>
</feature>